<keyword evidence="15" id="KW-1185">Reference proteome</keyword>
<evidence type="ECO:0008006" key="16">
    <source>
        <dbReference type="Google" id="ProtNLM"/>
    </source>
</evidence>
<dbReference type="GO" id="GO:0005524">
    <property type="term" value="F:ATP binding"/>
    <property type="evidence" value="ECO:0007669"/>
    <property type="project" value="UniProtKB-UniRule"/>
</dbReference>
<dbReference type="Gene3D" id="2.60.200.20">
    <property type="match status" value="1"/>
</dbReference>
<dbReference type="Pfam" id="PF00498">
    <property type="entry name" value="FHA"/>
    <property type="match status" value="1"/>
</dbReference>
<dbReference type="InterPro" id="IPR000253">
    <property type="entry name" value="FHA_dom"/>
</dbReference>
<keyword evidence="3" id="KW-0597">Phosphoprotein</keyword>
<evidence type="ECO:0000259" key="13">
    <source>
        <dbReference type="PROSITE" id="PS50195"/>
    </source>
</evidence>
<dbReference type="Gene3D" id="3.30.1520.10">
    <property type="entry name" value="Phox-like domain"/>
    <property type="match status" value="1"/>
</dbReference>
<dbReference type="PROSITE" id="PS50195">
    <property type="entry name" value="PX"/>
    <property type="match status" value="1"/>
</dbReference>
<dbReference type="InterPro" id="IPR036961">
    <property type="entry name" value="Kinesin_motor_dom_sf"/>
</dbReference>
<evidence type="ECO:0000259" key="12">
    <source>
        <dbReference type="PROSITE" id="PS50067"/>
    </source>
</evidence>
<dbReference type="InterPro" id="IPR036871">
    <property type="entry name" value="PX_dom_sf"/>
</dbReference>
<name>A0AA88XVF5_PINIB</name>
<keyword evidence="8" id="KW-0206">Cytoskeleton</keyword>
<evidence type="ECO:0000256" key="4">
    <source>
        <dbReference type="ARBA" id="ARBA00022741"/>
    </source>
</evidence>
<dbReference type="GO" id="GO:0003777">
    <property type="term" value="F:microtubule motor activity"/>
    <property type="evidence" value="ECO:0007669"/>
    <property type="project" value="InterPro"/>
</dbReference>
<feature type="domain" description="PX" evidence="13">
    <location>
        <begin position="1174"/>
        <end position="1307"/>
    </location>
</feature>
<evidence type="ECO:0000256" key="7">
    <source>
        <dbReference type="ARBA" id="ARBA00023175"/>
    </source>
</evidence>
<feature type="binding site" evidence="9">
    <location>
        <begin position="105"/>
        <end position="112"/>
    </location>
    <ligand>
        <name>ATP</name>
        <dbReference type="ChEBI" id="CHEBI:30616"/>
    </ligand>
</feature>
<dbReference type="PROSITE" id="PS50067">
    <property type="entry name" value="KINESIN_MOTOR_2"/>
    <property type="match status" value="1"/>
</dbReference>
<dbReference type="InterPro" id="IPR027417">
    <property type="entry name" value="P-loop_NTPase"/>
</dbReference>
<dbReference type="GO" id="GO:0007018">
    <property type="term" value="P:microtubule-based movement"/>
    <property type="evidence" value="ECO:0007669"/>
    <property type="project" value="InterPro"/>
</dbReference>
<dbReference type="InterPro" id="IPR001683">
    <property type="entry name" value="PX_dom"/>
</dbReference>
<dbReference type="Pfam" id="PF00787">
    <property type="entry name" value="PX"/>
    <property type="match status" value="1"/>
</dbReference>
<sequence length="1307" mass="150467">MTSVKVAVRVRPLNQREDGLDSKFIIQMDGKKTTITNLKIPESMHEGDTAREAMRQKDFTFDFSFWSVLKTDPKYASQEKVFQCLGVDVVNSAYDGYNACVFAYGQTGSGKSYTMMGGHDDPGLIPRICKELFSKMSDEETNYRTEVSYLEIYNEKVRDLLKNHSAHKAMHSLRVREHPKHGPYVQDLSKHIVNNYQDIKELMNRGNAIRTTAATNMNDVSSRSHAIFTIVFTQAKFTDDMPCETSSKIHLVDLAGSERADASGATGQRLKEGASINKSLVTLGTVISVLAEASGNRPGKNSFIPYRDSVLTWLLKDSLGGNSRTIMIATISPADVNYAETLSTLRYANRAKNIINRPTVNEDPNVKLIRELREEIARLKAMLGGNIDNISTPKVQEKLHENEARVKVLTQEWAGKWNETEHILKDPSLALRKEGLGVVLDSNLPHLIGIDDDILSTGIMLYHLKEGKTTVGRTDADIPPDIVISGLDTEEEHCVIEYSNGEVTLYPIQSSLCVINGATVIHPTKLTQGAVILLGKTNMFRFNHPAEAAKMKQEMKHLSLSRTSLLSKSMSDLYMSTDNLPLATAGFELEKAHSAEMEKIEEKRRQIEIMEKRYLKAEKDREKQQQSLEKELEEKEYRLELLNIELEKGDIHELLRRLDQKEADLRNEAADAIEKLYSQIRGVQEGAESKRRELEEQISSLADKDKTLKAMMNQEEGHIIEEKAKLEEEKAKELEKVHNMKGDLQKVILDFETKKQKVIGEDDVLRGKFEELEKEMQEVRRGYQRTEEECKARWNIDLEEITQENQNIEEAWRDLNDQQNNITSALNKEDLTEEDRLKLQQDQDELEQARALLKLEEEHVSKKEKQLLDNIEREMDDLESRKESALDDIKLQKNKLLEETDKDLCKMNKVITSRESEISAVENIVEKHEHEIVNLNTKLKTLSDSNTSEIENLTKKRNSLVLESENFEADIEKSTSQLNYQVEEVQSNLQKELAKLQEERERLLGSRAQGSSTETEADDIQDDELRKKTQEIHDLRQKLEATQQQLEDKWKEFDEQRDSELDRIEFERLKLQEVEHQARINALVEQEVKRRMFEEKAHRESKRKQEREKEKRERDLEIQKLKEQHSREIKNLKAKYEKEKQDSAMKTVASTRSNPYGTTISSSLSGSLFGGESCTLGVSIPSFRLQGYGSDAHYEYEVKMAVGEDAWTIFRRYSRFRQMHQELKKKMPEVSALVFPPRKLFSRSEKVVVERRRQLELYLKNLLAIFLRCPQCPLHPSQNKYLSKQVLCDFETFFKRGLFEVTKHGTT</sequence>
<reference evidence="14" key="1">
    <citation type="submission" date="2019-08" db="EMBL/GenBank/DDBJ databases">
        <title>The improved chromosome-level genome for the pearl oyster Pinctada fucata martensii using PacBio sequencing and Hi-C.</title>
        <authorList>
            <person name="Zheng Z."/>
        </authorList>
    </citation>
    <scope>NUCLEOTIDE SEQUENCE</scope>
    <source>
        <strain evidence="14">ZZ-2019</strain>
        <tissue evidence="14">Adductor muscle</tissue>
    </source>
</reference>
<dbReference type="EMBL" id="VSWD01000009">
    <property type="protein sequence ID" value="KAK3093196.1"/>
    <property type="molecule type" value="Genomic_DNA"/>
</dbReference>
<evidence type="ECO:0000256" key="10">
    <source>
        <dbReference type="SAM" id="Coils"/>
    </source>
</evidence>
<dbReference type="PANTHER" id="PTHR47117:SF6">
    <property type="entry name" value="KINESIN-LIKE PROTEIN KIF16B"/>
    <property type="match status" value="1"/>
</dbReference>
<organism evidence="14 15">
    <name type="scientific">Pinctada imbricata</name>
    <name type="common">Atlantic pearl-oyster</name>
    <name type="synonym">Pinctada martensii</name>
    <dbReference type="NCBI Taxonomy" id="66713"/>
    <lineage>
        <taxon>Eukaryota</taxon>
        <taxon>Metazoa</taxon>
        <taxon>Spiralia</taxon>
        <taxon>Lophotrochozoa</taxon>
        <taxon>Mollusca</taxon>
        <taxon>Bivalvia</taxon>
        <taxon>Autobranchia</taxon>
        <taxon>Pteriomorphia</taxon>
        <taxon>Pterioida</taxon>
        <taxon>Pterioidea</taxon>
        <taxon>Pteriidae</taxon>
        <taxon>Pinctada</taxon>
    </lineage>
</organism>
<proteinExistence type="inferred from homology"/>
<feature type="region of interest" description="Disordered" evidence="11">
    <location>
        <begin position="1093"/>
        <end position="1115"/>
    </location>
</feature>
<gene>
    <name evidence="14" type="ORF">FSP39_012500</name>
</gene>
<evidence type="ECO:0000256" key="2">
    <source>
        <dbReference type="ARBA" id="ARBA00022490"/>
    </source>
</evidence>
<dbReference type="InterPro" id="IPR019821">
    <property type="entry name" value="Kinesin_motor_CS"/>
</dbReference>
<evidence type="ECO:0000313" key="14">
    <source>
        <dbReference type="EMBL" id="KAK3093196.1"/>
    </source>
</evidence>
<keyword evidence="6 10" id="KW-0175">Coiled coil</keyword>
<dbReference type="SMART" id="SM00312">
    <property type="entry name" value="PX"/>
    <property type="match status" value="1"/>
</dbReference>
<dbReference type="PANTHER" id="PTHR47117">
    <property type="entry name" value="STAR-RELATED LIPID TRANSFER PROTEIN 9"/>
    <property type="match status" value="1"/>
</dbReference>
<evidence type="ECO:0000256" key="3">
    <source>
        <dbReference type="ARBA" id="ARBA00022553"/>
    </source>
</evidence>
<evidence type="ECO:0000256" key="8">
    <source>
        <dbReference type="ARBA" id="ARBA00023212"/>
    </source>
</evidence>
<dbReference type="GO" id="GO:0008017">
    <property type="term" value="F:microtubule binding"/>
    <property type="evidence" value="ECO:0007669"/>
    <property type="project" value="InterPro"/>
</dbReference>
<dbReference type="CDD" id="cd22708">
    <property type="entry name" value="FHA_KIF16"/>
    <property type="match status" value="1"/>
</dbReference>
<keyword evidence="5 9" id="KW-0067">ATP-binding</keyword>
<dbReference type="GO" id="GO:0005737">
    <property type="term" value="C:cytoplasm"/>
    <property type="evidence" value="ECO:0007669"/>
    <property type="project" value="UniProtKB-ARBA"/>
</dbReference>
<dbReference type="InterPro" id="IPR008984">
    <property type="entry name" value="SMAD_FHA_dom_sf"/>
</dbReference>
<dbReference type="SMART" id="SM00129">
    <property type="entry name" value="KISc"/>
    <property type="match status" value="1"/>
</dbReference>
<feature type="domain" description="Kinesin motor" evidence="12">
    <location>
        <begin position="3"/>
        <end position="354"/>
    </location>
</feature>
<dbReference type="GO" id="GO:0035091">
    <property type="term" value="F:phosphatidylinositol binding"/>
    <property type="evidence" value="ECO:0007669"/>
    <property type="project" value="InterPro"/>
</dbReference>
<evidence type="ECO:0000256" key="11">
    <source>
        <dbReference type="SAM" id="MobiDB-lite"/>
    </source>
</evidence>
<evidence type="ECO:0000313" key="15">
    <source>
        <dbReference type="Proteomes" id="UP001186944"/>
    </source>
</evidence>
<dbReference type="Proteomes" id="UP001186944">
    <property type="component" value="Unassembled WGS sequence"/>
</dbReference>
<dbReference type="GO" id="GO:0005856">
    <property type="term" value="C:cytoskeleton"/>
    <property type="evidence" value="ECO:0007669"/>
    <property type="project" value="UniProtKB-SubCell"/>
</dbReference>
<comment type="similarity">
    <text evidence="9">Belongs to the TRAFAC class myosin-kinesin ATPase superfamily. Kinesin family.</text>
</comment>
<dbReference type="Pfam" id="PF00225">
    <property type="entry name" value="Kinesin"/>
    <property type="match status" value="1"/>
</dbReference>
<evidence type="ECO:0000256" key="5">
    <source>
        <dbReference type="ARBA" id="ARBA00022840"/>
    </source>
</evidence>
<dbReference type="InterPro" id="IPR001752">
    <property type="entry name" value="Kinesin_motor_dom"/>
</dbReference>
<keyword evidence="2" id="KW-0963">Cytoplasm</keyword>
<dbReference type="FunFam" id="2.60.200.20:FF:000005">
    <property type="entry name" value="Kinesin family member 16B"/>
    <property type="match status" value="1"/>
</dbReference>
<protein>
    <recommendedName>
        <fullName evidence="16">Kinesin-like protein KIF16B</fullName>
    </recommendedName>
</protein>
<accession>A0AA88XVF5</accession>
<dbReference type="SUPFAM" id="SSF49879">
    <property type="entry name" value="SMAD/FHA domain"/>
    <property type="match status" value="1"/>
</dbReference>
<comment type="caution">
    <text evidence="14">The sequence shown here is derived from an EMBL/GenBank/DDBJ whole genome shotgun (WGS) entry which is preliminary data.</text>
</comment>
<evidence type="ECO:0000256" key="9">
    <source>
        <dbReference type="PROSITE-ProRule" id="PRU00283"/>
    </source>
</evidence>
<dbReference type="PROSITE" id="PS00411">
    <property type="entry name" value="KINESIN_MOTOR_1"/>
    <property type="match status" value="1"/>
</dbReference>
<feature type="coiled-coil region" evidence="10">
    <location>
        <begin position="593"/>
        <end position="743"/>
    </location>
</feature>
<keyword evidence="4 9" id="KW-0547">Nucleotide-binding</keyword>
<dbReference type="FunFam" id="3.40.850.10:FF:000021">
    <property type="entry name" value="kinesin-like protein KIF16B isoform X1"/>
    <property type="match status" value="1"/>
</dbReference>
<evidence type="ECO:0000256" key="1">
    <source>
        <dbReference type="ARBA" id="ARBA00004245"/>
    </source>
</evidence>
<comment type="subcellular location">
    <subcellularLocation>
        <location evidence="1">Cytoplasm</location>
        <location evidence="1">Cytoskeleton</location>
    </subcellularLocation>
</comment>
<dbReference type="SUPFAM" id="SSF52540">
    <property type="entry name" value="P-loop containing nucleoside triphosphate hydrolases"/>
    <property type="match status" value="1"/>
</dbReference>
<feature type="region of interest" description="Disordered" evidence="11">
    <location>
        <begin position="1002"/>
        <end position="1021"/>
    </location>
</feature>
<dbReference type="CDD" id="cd01365">
    <property type="entry name" value="KISc_KIF1A_KIF1B"/>
    <property type="match status" value="1"/>
</dbReference>
<dbReference type="PRINTS" id="PR00380">
    <property type="entry name" value="KINESINHEAVY"/>
</dbReference>
<dbReference type="SUPFAM" id="SSF64268">
    <property type="entry name" value="PX domain"/>
    <property type="match status" value="1"/>
</dbReference>
<keyword evidence="7 9" id="KW-0505">Motor protein</keyword>
<evidence type="ECO:0000256" key="6">
    <source>
        <dbReference type="ARBA" id="ARBA00023054"/>
    </source>
</evidence>
<dbReference type="Gene3D" id="3.40.850.10">
    <property type="entry name" value="Kinesin motor domain"/>
    <property type="match status" value="1"/>
</dbReference>